<feature type="region of interest" description="Disordered" evidence="5">
    <location>
        <begin position="446"/>
        <end position="476"/>
    </location>
</feature>
<feature type="region of interest" description="Disordered" evidence="5">
    <location>
        <begin position="290"/>
        <end position="309"/>
    </location>
</feature>
<dbReference type="OrthoDB" id="8062037at2759"/>
<gene>
    <name evidence="9" type="ORF">SPPG_02292</name>
</gene>
<evidence type="ECO:0000256" key="2">
    <source>
        <dbReference type="ARBA" id="ARBA00022771"/>
    </source>
</evidence>
<dbReference type="GO" id="GO:0008270">
    <property type="term" value="F:zinc ion binding"/>
    <property type="evidence" value="ECO:0007669"/>
    <property type="project" value="UniProtKB-KW"/>
</dbReference>
<feature type="compositionally biased region" description="Basic residues" evidence="5">
    <location>
        <begin position="451"/>
        <end position="460"/>
    </location>
</feature>
<evidence type="ECO:0000313" key="10">
    <source>
        <dbReference type="Proteomes" id="UP000053201"/>
    </source>
</evidence>
<feature type="region of interest" description="Disordered" evidence="5">
    <location>
        <begin position="593"/>
        <end position="620"/>
    </location>
</feature>
<dbReference type="Pfam" id="PF13639">
    <property type="entry name" value="zf-RING_2"/>
    <property type="match status" value="2"/>
</dbReference>
<evidence type="ECO:0000259" key="7">
    <source>
        <dbReference type="PROSITE" id="PS50135"/>
    </source>
</evidence>
<accession>A0A0L0HQX5</accession>
<dbReference type="AlphaFoldDB" id="A0A0L0HQX5"/>
<dbReference type="VEuPathDB" id="FungiDB:SPPG_02292"/>
<dbReference type="EMBL" id="KQ257452">
    <property type="protein sequence ID" value="KND03239.1"/>
    <property type="molecule type" value="Genomic_DNA"/>
</dbReference>
<dbReference type="OMA" id="HHIHEAC"/>
<dbReference type="InParanoid" id="A0A0L0HQX5"/>
<name>A0A0L0HQX5_SPIPD</name>
<dbReference type="InterPro" id="IPR000433">
    <property type="entry name" value="Znf_ZZ"/>
</dbReference>
<feature type="compositionally biased region" description="Basic residues" evidence="5">
    <location>
        <begin position="611"/>
        <end position="620"/>
    </location>
</feature>
<dbReference type="Gene3D" id="3.30.60.90">
    <property type="match status" value="1"/>
</dbReference>
<dbReference type="PANTHER" id="PTHR21540:SF3">
    <property type="entry name" value="E3 UBIQUITIN-PROTEIN LIGASE ZSWIM2"/>
    <property type="match status" value="1"/>
</dbReference>
<dbReference type="RefSeq" id="XP_016611278.1">
    <property type="nucleotide sequence ID" value="XM_016750582.1"/>
</dbReference>
<organism evidence="9 10">
    <name type="scientific">Spizellomyces punctatus (strain DAOM BR117)</name>
    <dbReference type="NCBI Taxonomy" id="645134"/>
    <lineage>
        <taxon>Eukaryota</taxon>
        <taxon>Fungi</taxon>
        <taxon>Fungi incertae sedis</taxon>
        <taxon>Chytridiomycota</taxon>
        <taxon>Chytridiomycota incertae sedis</taxon>
        <taxon>Chytridiomycetes</taxon>
        <taxon>Spizellomycetales</taxon>
        <taxon>Spizellomycetaceae</taxon>
        <taxon>Spizellomyces</taxon>
    </lineage>
</organism>
<dbReference type="Pfam" id="PF04434">
    <property type="entry name" value="SWIM"/>
    <property type="match status" value="1"/>
</dbReference>
<evidence type="ECO:0000259" key="6">
    <source>
        <dbReference type="PROSITE" id="PS50089"/>
    </source>
</evidence>
<keyword evidence="2 4" id="KW-0863">Zinc-finger</keyword>
<dbReference type="GO" id="GO:0061630">
    <property type="term" value="F:ubiquitin protein ligase activity"/>
    <property type="evidence" value="ECO:0007669"/>
    <property type="project" value="InterPro"/>
</dbReference>
<evidence type="ECO:0000256" key="5">
    <source>
        <dbReference type="SAM" id="MobiDB-lite"/>
    </source>
</evidence>
<feature type="region of interest" description="Disordered" evidence="5">
    <location>
        <begin position="127"/>
        <end position="157"/>
    </location>
</feature>
<sequence>MRELISMSRSAPFRRTCPEIVQKRIEYARELQFFVVQELGPMAFIIKEPNAPSPSPDSVTANRTGRKFKVGLGSLQTCTCSSFMKDGELCHHTLWVMLKVFGVPQDSDILYQQSLVEREIAELMRYRNHRRPTLPPPEASPKTSSETSSEAGIPPRPIQENDICPICQEELISSSSSLTYCKTSCGNHMHVKCVRVLMEHQSKSMGLDTVKCPLCRKDLGTVEELKTQLSAEEKGDRQKRKEKTRKPALHKGTSCQECGCLSIVGKCHRCTVCQSYHLCDKCFTSGAHSDHTFTHRSRPNSPSRLSPRRVAPTFPQAVLEDMQTRELGDADYEALLALDSPGVNQGDIPLHVVNGFPTDRAVGKNWVGDSCKVCMQKIQTGDVVRKIPCSHGFHRNCIDRWLLQCRTTCPTCGLAAYSSITADSIDTTTGVGDPIDLNAANYQAAKYPDKTKRKKKRKEKKAVQQQSSEEHTRASDSSLNAMIIFGSRSELMTKLNPEEMQICIAGDHAFADQTGGSTSGATADSVMNAPFSRQTSFRSPIEGKMSPTTSSDRRNKQVLMGIRGRQPQSVLKATKTVSEGITLPPIHIKGIHGICSPLPQKDNPNPNPNPHKARKAKLRPQKLSFSAGRHGTSGQDTSLNDLVSTRQLSIGPQMQRPLVDM</sequence>
<dbReference type="InterPro" id="IPR013083">
    <property type="entry name" value="Znf_RING/FYVE/PHD"/>
</dbReference>
<evidence type="ECO:0000256" key="3">
    <source>
        <dbReference type="ARBA" id="ARBA00022833"/>
    </source>
</evidence>
<dbReference type="Proteomes" id="UP000053201">
    <property type="component" value="Unassembled WGS sequence"/>
</dbReference>
<feature type="compositionally biased region" description="Polar residues" evidence="5">
    <location>
        <begin position="141"/>
        <end position="150"/>
    </location>
</feature>
<dbReference type="PROSITE" id="PS50089">
    <property type="entry name" value="ZF_RING_2"/>
    <property type="match status" value="2"/>
</dbReference>
<dbReference type="InterPro" id="IPR001841">
    <property type="entry name" value="Znf_RING"/>
</dbReference>
<evidence type="ECO:0000256" key="4">
    <source>
        <dbReference type="PROSITE-ProRule" id="PRU00228"/>
    </source>
</evidence>
<dbReference type="PROSITE" id="PS50135">
    <property type="entry name" value="ZF_ZZ_2"/>
    <property type="match status" value="1"/>
</dbReference>
<dbReference type="STRING" id="645134.A0A0L0HQX5"/>
<dbReference type="PROSITE" id="PS50966">
    <property type="entry name" value="ZF_SWIM"/>
    <property type="match status" value="1"/>
</dbReference>
<dbReference type="InterPro" id="IPR043145">
    <property type="entry name" value="Znf_ZZ_sf"/>
</dbReference>
<proteinExistence type="predicted"/>
<evidence type="ECO:0000313" key="9">
    <source>
        <dbReference type="EMBL" id="KND03239.1"/>
    </source>
</evidence>
<dbReference type="InterPro" id="IPR007527">
    <property type="entry name" value="Znf_SWIM"/>
</dbReference>
<dbReference type="eggNOG" id="KOG0800">
    <property type="taxonomic scope" value="Eukaryota"/>
</dbReference>
<feature type="domain" description="RING-type" evidence="6">
    <location>
        <begin position="164"/>
        <end position="216"/>
    </location>
</feature>
<reference evidence="9 10" key="1">
    <citation type="submission" date="2009-08" db="EMBL/GenBank/DDBJ databases">
        <title>The Genome Sequence of Spizellomyces punctatus strain DAOM BR117.</title>
        <authorList>
            <consortium name="The Broad Institute Genome Sequencing Platform"/>
            <person name="Russ C."/>
            <person name="Cuomo C."/>
            <person name="Shea T."/>
            <person name="Young S.K."/>
            <person name="Zeng Q."/>
            <person name="Koehrsen M."/>
            <person name="Haas B."/>
            <person name="Borodovsky M."/>
            <person name="Guigo R."/>
            <person name="Alvarado L."/>
            <person name="Berlin A."/>
            <person name="Bochicchio J."/>
            <person name="Borenstein D."/>
            <person name="Chapman S."/>
            <person name="Chen Z."/>
            <person name="Engels R."/>
            <person name="Freedman E."/>
            <person name="Gellesch M."/>
            <person name="Goldberg J."/>
            <person name="Griggs A."/>
            <person name="Gujja S."/>
            <person name="Heiman D."/>
            <person name="Hepburn T."/>
            <person name="Howarth C."/>
            <person name="Jen D."/>
            <person name="Larson L."/>
            <person name="Lewis B."/>
            <person name="Mehta T."/>
            <person name="Park D."/>
            <person name="Pearson M."/>
            <person name="Roberts A."/>
            <person name="Saif S."/>
            <person name="Shenoy N."/>
            <person name="Sisk P."/>
            <person name="Stolte C."/>
            <person name="Sykes S."/>
            <person name="Thomson T."/>
            <person name="Walk T."/>
            <person name="White J."/>
            <person name="Yandava C."/>
            <person name="Burger G."/>
            <person name="Gray M.W."/>
            <person name="Holland P.W.H."/>
            <person name="King N."/>
            <person name="Lang F.B.F."/>
            <person name="Roger A.J."/>
            <person name="Ruiz-Trillo I."/>
            <person name="Lander E."/>
            <person name="Nusbaum C."/>
        </authorList>
    </citation>
    <scope>NUCLEOTIDE SEQUENCE [LARGE SCALE GENOMIC DNA]</scope>
    <source>
        <strain evidence="9 10">DAOM BR117</strain>
    </source>
</reference>
<dbReference type="GeneID" id="27685886"/>
<evidence type="ECO:0000259" key="8">
    <source>
        <dbReference type="PROSITE" id="PS50966"/>
    </source>
</evidence>
<dbReference type="PANTHER" id="PTHR21540">
    <property type="entry name" value="RING FINGER AND SWIM DOMAIN-CONTAINING PROTEIN 2"/>
    <property type="match status" value="1"/>
</dbReference>
<feature type="domain" description="SWIM-type" evidence="8">
    <location>
        <begin position="68"/>
        <end position="101"/>
    </location>
</feature>
<dbReference type="SMART" id="SM00291">
    <property type="entry name" value="ZnF_ZZ"/>
    <property type="match status" value="1"/>
</dbReference>
<dbReference type="SMART" id="SM00184">
    <property type="entry name" value="RING"/>
    <property type="match status" value="2"/>
</dbReference>
<evidence type="ECO:0000256" key="1">
    <source>
        <dbReference type="ARBA" id="ARBA00022723"/>
    </source>
</evidence>
<evidence type="ECO:0008006" key="11">
    <source>
        <dbReference type="Google" id="ProtNLM"/>
    </source>
</evidence>
<keyword evidence="10" id="KW-1185">Reference proteome</keyword>
<protein>
    <recommendedName>
        <fullName evidence="11">RING-type domain-containing protein</fullName>
    </recommendedName>
</protein>
<keyword evidence="3" id="KW-0862">Zinc</keyword>
<dbReference type="InterPro" id="IPR039903">
    <property type="entry name" value="Zswim2"/>
</dbReference>
<feature type="domain" description="RING-type" evidence="6">
    <location>
        <begin position="371"/>
        <end position="412"/>
    </location>
</feature>
<feature type="domain" description="ZZ-type" evidence="7">
    <location>
        <begin position="250"/>
        <end position="301"/>
    </location>
</feature>
<feature type="compositionally biased region" description="Low complexity" evidence="5">
    <location>
        <begin position="299"/>
        <end position="309"/>
    </location>
</feature>
<dbReference type="SUPFAM" id="SSF57850">
    <property type="entry name" value="RING/U-box"/>
    <property type="match status" value="3"/>
</dbReference>
<keyword evidence="1" id="KW-0479">Metal-binding</keyword>
<dbReference type="Gene3D" id="3.30.40.10">
    <property type="entry name" value="Zinc/RING finger domain, C3HC4 (zinc finger)"/>
    <property type="match status" value="2"/>
</dbReference>